<proteinExistence type="inferred from homology"/>
<reference evidence="8 9" key="1">
    <citation type="journal article" date="2004" name="Nature">
        <title>Genome sequence of the ultrasmall unicellular red alga Cyanidioschyzon merolae 10D.</title>
        <authorList>
            <person name="Matsuzaki M."/>
            <person name="Misumi O."/>
            <person name="Shin-i T."/>
            <person name="Maruyama S."/>
            <person name="Takahara M."/>
            <person name="Miyagishima S."/>
            <person name="Mori T."/>
            <person name="Nishida K."/>
            <person name="Yagisawa F."/>
            <person name="Nishida K."/>
            <person name="Yoshida Y."/>
            <person name="Nishimura Y."/>
            <person name="Nakao S."/>
            <person name="Kobayashi T."/>
            <person name="Momoyama Y."/>
            <person name="Higashiyama T."/>
            <person name="Minoda A."/>
            <person name="Sano M."/>
            <person name="Nomoto H."/>
            <person name="Oishi K."/>
            <person name="Hayashi H."/>
            <person name="Ohta F."/>
            <person name="Nishizaka S."/>
            <person name="Haga S."/>
            <person name="Miura S."/>
            <person name="Morishita T."/>
            <person name="Kabeya Y."/>
            <person name="Terasawa K."/>
            <person name="Suzuki Y."/>
            <person name="Ishii Y."/>
            <person name="Asakawa S."/>
            <person name="Takano H."/>
            <person name="Ohta N."/>
            <person name="Kuroiwa H."/>
            <person name="Tanaka K."/>
            <person name="Shimizu N."/>
            <person name="Sugano S."/>
            <person name="Sato N."/>
            <person name="Nozaki H."/>
            <person name="Ogasawara N."/>
            <person name="Kohara Y."/>
            <person name="Kuroiwa T."/>
        </authorList>
    </citation>
    <scope>NUCLEOTIDE SEQUENCE [LARGE SCALE GENOMIC DNA]</scope>
    <source>
        <strain evidence="8 9">10D</strain>
    </source>
</reference>
<dbReference type="PROSITE" id="PS00058">
    <property type="entry name" value="DNA_MISMATCH_REPAIR_1"/>
    <property type="match status" value="1"/>
</dbReference>
<dbReference type="Gene3D" id="3.30.565.10">
    <property type="entry name" value="Histidine kinase-like ATPase, C-terminal domain"/>
    <property type="match status" value="1"/>
</dbReference>
<evidence type="ECO:0000256" key="6">
    <source>
        <dbReference type="SAM" id="MobiDB-lite"/>
    </source>
</evidence>
<dbReference type="InterPro" id="IPR038973">
    <property type="entry name" value="MutL/Mlh/Pms-like"/>
</dbReference>
<dbReference type="GO" id="GO:0032389">
    <property type="term" value="C:MutLalpha complex"/>
    <property type="evidence" value="ECO:0007669"/>
    <property type="project" value="TreeGrafter"/>
</dbReference>
<evidence type="ECO:0000313" key="9">
    <source>
        <dbReference type="Proteomes" id="UP000007014"/>
    </source>
</evidence>
<keyword evidence="4" id="KW-0234">DNA repair</keyword>
<dbReference type="InterPro" id="IPR036890">
    <property type="entry name" value="HATPase_C_sf"/>
</dbReference>
<dbReference type="SUPFAM" id="SSF54211">
    <property type="entry name" value="Ribosomal protein S5 domain 2-like"/>
    <property type="match status" value="1"/>
</dbReference>
<dbReference type="InterPro" id="IPR013507">
    <property type="entry name" value="DNA_mismatch_S5_2-like"/>
</dbReference>
<dbReference type="Pfam" id="PF13589">
    <property type="entry name" value="HATPase_c_3"/>
    <property type="match status" value="1"/>
</dbReference>
<reference evidence="8 9" key="2">
    <citation type="journal article" date="2007" name="BMC Biol.">
        <title>A 100%-complete sequence reveals unusually simple genomic features in the hot-spring red alga Cyanidioschyzon merolae.</title>
        <authorList>
            <person name="Nozaki H."/>
            <person name="Takano H."/>
            <person name="Misumi O."/>
            <person name="Terasawa K."/>
            <person name="Matsuzaki M."/>
            <person name="Maruyama S."/>
            <person name="Nishida K."/>
            <person name="Yagisawa F."/>
            <person name="Yoshida Y."/>
            <person name="Fujiwara T."/>
            <person name="Takio S."/>
            <person name="Tamura K."/>
            <person name="Chung S.J."/>
            <person name="Nakamura S."/>
            <person name="Kuroiwa H."/>
            <person name="Tanaka K."/>
            <person name="Sato N."/>
            <person name="Kuroiwa T."/>
        </authorList>
    </citation>
    <scope>NUCLEOTIDE SEQUENCE [LARGE SCALE GENOMIC DNA]</scope>
    <source>
        <strain evidence="8 9">10D</strain>
    </source>
</reference>
<dbReference type="EMBL" id="AP006499">
    <property type="protein sequence ID" value="BAM82168.1"/>
    <property type="molecule type" value="Genomic_DNA"/>
</dbReference>
<dbReference type="GO" id="GO:0005524">
    <property type="term" value="F:ATP binding"/>
    <property type="evidence" value="ECO:0007669"/>
    <property type="project" value="InterPro"/>
</dbReference>
<keyword evidence="3" id="KW-0227">DNA damage</keyword>
<dbReference type="AlphaFoldDB" id="M1VKS8"/>
<evidence type="ECO:0000256" key="5">
    <source>
        <dbReference type="ARBA" id="ARBA00023242"/>
    </source>
</evidence>
<dbReference type="GO" id="GO:0140664">
    <property type="term" value="F:ATP-dependent DNA damage sensor activity"/>
    <property type="evidence" value="ECO:0007669"/>
    <property type="project" value="InterPro"/>
</dbReference>
<dbReference type="GO" id="GO:0016887">
    <property type="term" value="F:ATP hydrolysis activity"/>
    <property type="evidence" value="ECO:0007669"/>
    <property type="project" value="InterPro"/>
</dbReference>
<evidence type="ECO:0000256" key="4">
    <source>
        <dbReference type="ARBA" id="ARBA00023204"/>
    </source>
</evidence>
<dbReference type="CDD" id="cd16926">
    <property type="entry name" value="HATPase_MutL-MLH-PMS-like"/>
    <property type="match status" value="1"/>
</dbReference>
<evidence type="ECO:0000313" key="8">
    <source>
        <dbReference type="EMBL" id="BAM82168.1"/>
    </source>
</evidence>
<dbReference type="GO" id="GO:0030983">
    <property type="term" value="F:mismatched DNA binding"/>
    <property type="evidence" value="ECO:0007669"/>
    <property type="project" value="InterPro"/>
</dbReference>
<evidence type="ECO:0000259" key="7">
    <source>
        <dbReference type="SMART" id="SM01340"/>
    </source>
</evidence>
<dbReference type="KEGG" id="cme:CYME_CMQ290C"/>
<dbReference type="PANTHER" id="PTHR10073:SF12">
    <property type="entry name" value="DNA MISMATCH REPAIR PROTEIN MLH1"/>
    <property type="match status" value="1"/>
</dbReference>
<sequence length="823" mass="91350">MEINSDVNAAVPSEVDQQTNDEEKLPRRILPLGPEVVSRMAAGEVVARPSAALKELLENAIDAGSTRISVSIIRGGIVRLEVVDNGCGIRVQDARLLCERHTTSKLRSVEDLAKVATCGFRGEALASISHISELCIVSRTHHEEHGWRASYRQGKLVAPGVQAAARTPGTTILVTDMFRSMPARYESFLRTHAEEYRQMLSIVSRYALYHSGRIAMCCRKRETCALRATEAETDDLHTFVHASHLDNIRAIFGQKVASSLGTLGCRVLHRVQHAVAGTVQEAEILLERAYFSLLGASQTKPLHIYFVNGRLVECRTLRRAIEQLYARYYLKGPHHPFCYLELKVPPEILDVNVHPAKKEVRFLDEQIAFSNIVQALEQQLISSGAQRSFAVQAPRVRAGSGTAALLPRDSDAEAARATVSLESLREALIGSTRKRAAEAMAGPPNDAGTGKVVACANAQDGGSRQLDAADCWEQLCTEHKQRLFSQRSSTCTLPPSQRIRVDAQSTRLEQWQSVTGVIQGRVRVLTTPARSAGHNGDSTLSRCLQLEATTTRERIAEALHRECVDGYSHAIAEVFREHVFVGAVDDRCCLIQFGTALVAVDLSRILEELYYQQLVGALEPQPAATPIVRLQSPWVVELDVSNRPSVDANGEFLSSWYSYALELAFYCGIHLCLEPLCPEIGHMSELGEGPTRLSCWSARPQALHLYLHSLPWVDCSVAVHPRASSLTLFGDRLVRYRHEADRQTRIRQVIRALALLYTESYLEAFTMEKHSTEDLAAIAGAAERVLILVRDHERFHAPAVWGRDGTLTVVARTERLYRIFERC</sequence>
<dbReference type="RefSeq" id="XP_005538204.1">
    <property type="nucleotide sequence ID" value="XM_005538147.1"/>
</dbReference>
<dbReference type="eggNOG" id="KOG1979">
    <property type="taxonomic scope" value="Eukaryota"/>
</dbReference>
<evidence type="ECO:0000256" key="2">
    <source>
        <dbReference type="ARBA" id="ARBA00006082"/>
    </source>
</evidence>
<accession>M1VKS8</accession>
<dbReference type="InterPro" id="IPR014762">
    <property type="entry name" value="DNA_mismatch_repair_CS"/>
</dbReference>
<dbReference type="SUPFAM" id="SSF55874">
    <property type="entry name" value="ATPase domain of HSP90 chaperone/DNA topoisomerase II/histidine kinase"/>
    <property type="match status" value="1"/>
</dbReference>
<dbReference type="PANTHER" id="PTHR10073">
    <property type="entry name" value="DNA MISMATCH REPAIR PROTEIN MLH, PMS, MUTL"/>
    <property type="match status" value="1"/>
</dbReference>
<dbReference type="Pfam" id="PF01119">
    <property type="entry name" value="DNA_mis_repair"/>
    <property type="match status" value="1"/>
</dbReference>
<gene>
    <name evidence="8" type="ORF">CYME_CMQ290C</name>
</gene>
<dbReference type="Gramene" id="CMQ290CT">
    <property type="protein sequence ID" value="CMQ290CT"/>
    <property type="gene ID" value="CMQ290C"/>
</dbReference>
<comment type="similarity">
    <text evidence="2">Belongs to the DNA mismatch repair MutL/HexB family.</text>
</comment>
<comment type="subcellular location">
    <subcellularLocation>
        <location evidence="1">Nucleus</location>
    </subcellularLocation>
</comment>
<dbReference type="InterPro" id="IPR014721">
    <property type="entry name" value="Ribsml_uS5_D2-typ_fold_subgr"/>
</dbReference>
<evidence type="ECO:0000256" key="3">
    <source>
        <dbReference type="ARBA" id="ARBA00022763"/>
    </source>
</evidence>
<dbReference type="FunFam" id="3.30.565.10:FF:000003">
    <property type="entry name" value="DNA mismatch repair endonuclease MutL"/>
    <property type="match status" value="1"/>
</dbReference>
<protein>
    <submittedName>
        <fullName evidence="8">DNA mismatch repair protein MLH1</fullName>
    </submittedName>
</protein>
<dbReference type="InterPro" id="IPR032189">
    <property type="entry name" value="Mlh1_C"/>
</dbReference>
<name>M1VKS8_CYAM1</name>
<dbReference type="STRING" id="280699.M1VKS8"/>
<feature type="domain" description="DNA mismatch repair protein S5" evidence="7">
    <location>
        <begin position="248"/>
        <end position="381"/>
    </location>
</feature>
<dbReference type="Pfam" id="PF16413">
    <property type="entry name" value="Mlh1_C"/>
    <property type="match status" value="2"/>
</dbReference>
<dbReference type="InterPro" id="IPR002099">
    <property type="entry name" value="MutL/Mlh/PMS"/>
</dbReference>
<keyword evidence="5" id="KW-0539">Nucleus</keyword>
<dbReference type="InterPro" id="IPR020568">
    <property type="entry name" value="Ribosomal_Su5_D2-typ_SF"/>
</dbReference>
<dbReference type="GO" id="GO:0006298">
    <property type="term" value="P:mismatch repair"/>
    <property type="evidence" value="ECO:0007669"/>
    <property type="project" value="InterPro"/>
</dbReference>
<dbReference type="OrthoDB" id="4399at2759"/>
<dbReference type="GeneID" id="16996615"/>
<dbReference type="Proteomes" id="UP000007014">
    <property type="component" value="Chromosome 17"/>
</dbReference>
<feature type="region of interest" description="Disordered" evidence="6">
    <location>
        <begin position="1"/>
        <end position="25"/>
    </location>
</feature>
<dbReference type="HOGENOM" id="CLU_004131_2_0_1"/>
<evidence type="ECO:0000256" key="1">
    <source>
        <dbReference type="ARBA" id="ARBA00004123"/>
    </source>
</evidence>
<dbReference type="Gene3D" id="3.30.230.10">
    <property type="match status" value="1"/>
</dbReference>
<dbReference type="SMART" id="SM01340">
    <property type="entry name" value="DNA_mis_repair"/>
    <property type="match status" value="1"/>
</dbReference>
<keyword evidence="9" id="KW-1185">Reference proteome</keyword>
<dbReference type="OMA" id="ANYHVKK"/>
<organism evidence="8 9">
    <name type="scientific">Cyanidioschyzon merolae (strain NIES-3377 / 10D)</name>
    <name type="common">Unicellular red alga</name>
    <dbReference type="NCBI Taxonomy" id="280699"/>
    <lineage>
        <taxon>Eukaryota</taxon>
        <taxon>Rhodophyta</taxon>
        <taxon>Bangiophyceae</taxon>
        <taxon>Cyanidiales</taxon>
        <taxon>Cyanidiaceae</taxon>
        <taxon>Cyanidioschyzon</taxon>
    </lineage>
</organism>
<dbReference type="NCBIfam" id="TIGR00585">
    <property type="entry name" value="mutl"/>
    <property type="match status" value="1"/>
</dbReference>